<dbReference type="Proteomes" id="UP000184404">
    <property type="component" value="Unassembled WGS sequence"/>
</dbReference>
<evidence type="ECO:0000256" key="6">
    <source>
        <dbReference type="ARBA" id="ARBA00023125"/>
    </source>
</evidence>
<dbReference type="InterPro" id="IPR007696">
    <property type="entry name" value="DNA_mismatch_repair_MutS_core"/>
</dbReference>
<keyword evidence="8" id="KW-0175">Coiled coil</keyword>
<feature type="coiled-coil region" evidence="8">
    <location>
        <begin position="126"/>
        <end position="164"/>
    </location>
</feature>
<dbReference type="Pfam" id="PF00488">
    <property type="entry name" value="MutS_V"/>
    <property type="match status" value="1"/>
</dbReference>
<dbReference type="GO" id="GO:0004519">
    <property type="term" value="F:endonuclease activity"/>
    <property type="evidence" value="ECO:0007669"/>
    <property type="project" value="UniProtKB-UniRule"/>
</dbReference>
<keyword evidence="1 7" id="KW-0699">rRNA-binding</keyword>
<dbReference type="InterPro" id="IPR036063">
    <property type="entry name" value="Smr_dom_sf"/>
</dbReference>
<dbReference type="InterPro" id="IPR005747">
    <property type="entry name" value="MutS2"/>
</dbReference>
<dbReference type="InterPro" id="IPR045076">
    <property type="entry name" value="MutS"/>
</dbReference>
<evidence type="ECO:0000313" key="10">
    <source>
        <dbReference type="EMBL" id="SHE75265.1"/>
    </source>
</evidence>
<evidence type="ECO:0000256" key="7">
    <source>
        <dbReference type="HAMAP-Rule" id="MF_00092"/>
    </source>
</evidence>
<keyword evidence="2 7" id="KW-0547">Nucleotide-binding</keyword>
<dbReference type="SUPFAM" id="SSF160443">
    <property type="entry name" value="SMR domain-like"/>
    <property type="match status" value="1"/>
</dbReference>
<reference evidence="10 11" key="1">
    <citation type="submission" date="2016-11" db="EMBL/GenBank/DDBJ databases">
        <authorList>
            <person name="Jaros S."/>
            <person name="Januszkiewicz K."/>
            <person name="Wedrychowicz H."/>
        </authorList>
    </citation>
    <scope>NUCLEOTIDE SEQUENCE [LARGE SCALE GENOMIC DNA]</scope>
    <source>
        <strain evidence="10 11">DSM 10502</strain>
    </source>
</reference>
<proteinExistence type="inferred from homology"/>
<dbReference type="EC" id="3.6.4.-" evidence="7"/>
<dbReference type="EMBL" id="FQUG01000004">
    <property type="protein sequence ID" value="SHE75265.1"/>
    <property type="molecule type" value="Genomic_DNA"/>
</dbReference>
<feature type="coiled-coil region" evidence="8">
    <location>
        <begin position="520"/>
        <end position="597"/>
    </location>
</feature>
<dbReference type="SMART" id="SM00533">
    <property type="entry name" value="MUTSd"/>
    <property type="match status" value="1"/>
</dbReference>
<dbReference type="GO" id="GO:0019843">
    <property type="term" value="F:rRNA binding"/>
    <property type="evidence" value="ECO:0007669"/>
    <property type="project" value="UniProtKB-UniRule"/>
</dbReference>
<dbReference type="FunFam" id="3.40.50.300:FF:000830">
    <property type="entry name" value="Endonuclease MutS2"/>
    <property type="match status" value="1"/>
</dbReference>
<dbReference type="SMART" id="SM00463">
    <property type="entry name" value="SMR"/>
    <property type="match status" value="1"/>
</dbReference>
<keyword evidence="11" id="KW-1185">Reference proteome</keyword>
<evidence type="ECO:0000256" key="1">
    <source>
        <dbReference type="ARBA" id="ARBA00022730"/>
    </source>
</evidence>
<dbReference type="GO" id="GO:0030983">
    <property type="term" value="F:mismatched DNA binding"/>
    <property type="evidence" value="ECO:0007669"/>
    <property type="project" value="InterPro"/>
</dbReference>
<dbReference type="GO" id="GO:0006298">
    <property type="term" value="P:mismatch repair"/>
    <property type="evidence" value="ECO:0007669"/>
    <property type="project" value="InterPro"/>
</dbReference>
<protein>
    <recommendedName>
        <fullName evidence="7">Endonuclease MutS2</fullName>
        <ecNumber evidence="7">3.1.-.-</ecNumber>
    </recommendedName>
    <alternativeName>
        <fullName evidence="7">Ribosome-associated protein quality control-upstream factor</fullName>
        <shortName evidence="7">RQC-upstream factor</shortName>
        <shortName evidence="7">RqcU</shortName>
        <ecNumber evidence="7">3.6.4.-</ecNumber>
    </alternativeName>
</protein>
<gene>
    <name evidence="7" type="primary">mutS2</name>
    <name evidence="7" type="synonym">rqcU</name>
    <name evidence="10" type="ORF">SAMN02745190_01068</name>
</gene>
<dbReference type="InterPro" id="IPR046893">
    <property type="entry name" value="MSSS"/>
</dbReference>
<evidence type="ECO:0000256" key="4">
    <source>
        <dbReference type="ARBA" id="ARBA00022840"/>
    </source>
</evidence>
<evidence type="ECO:0000256" key="2">
    <source>
        <dbReference type="ARBA" id="ARBA00022741"/>
    </source>
</evidence>
<dbReference type="SMART" id="SM00534">
    <property type="entry name" value="MUTSac"/>
    <property type="match status" value="1"/>
</dbReference>
<dbReference type="HAMAP" id="MF_00092">
    <property type="entry name" value="MutS2"/>
    <property type="match status" value="1"/>
</dbReference>
<dbReference type="SUPFAM" id="SSF48334">
    <property type="entry name" value="DNA repair protein MutS, domain III"/>
    <property type="match status" value="1"/>
</dbReference>
<dbReference type="OrthoDB" id="9808166at2"/>
<name>A0A1M4W279_9FIRM</name>
<sequence length="790" mass="89401">MKEKEEKTLEFDKFRKLLVDKAGSVLGKELAEKLRPAEDFDDALRLLDETEEAFILLQSGAMPPIGGMRDIRKQLEKVKRGAFLDMEELLLVRDSMYVMRAVKKYFKEIEQEVPILKSWAHDIELLGQLERRLENTVDENGTIRDEATIELARIRKSIRKTERDVKTQLSATLHNPSYQKFFQDSIVTIRDDRYVIPVKQEYRYAFPGIIHDQSATGATLFIEPMAIVNLNNDLKQLTLEEKQEIERILRRISQEIGKVSSELSQNMQILGRMDFTIAKAKLAVDMNGTRPKLNKSGLTDIKQARHPLISKDTVVPVNIALGGEYSMLLVTGPNTGGKTVSMKTLGLLALMAKSGCFIPAEIDSDVAFYENIYADIGDEQSIEQSLSTFSSHIRHIVDILEKAESGDLILLDELGAGTDPEEGAALAMSILETLHERNISVVATTHYSELKTFAYTHDGIENACVEFDLKTLRPTYRLLTGIPGASNAFAISRRLGLSKALILRAQELIREDHAQFEHVVDALEKEKILYEQRNEEIRERQEHARKLEEKLRKMREELSEKKTQILKQARSEGNTIIRRAKRESEEIIQELKDQFNDYGVKKRQSTIQNARGRLSELSDSVRPEFKTSTIYKERIDTEKLEIGDIVFVTALNEKGRVISKKGKSIEVDFGNMTTKVSADSCRFVSRAEKSPAEKGSMKNGARELLQKAQNVRREIDIRGMMVDEGEQCVGKFIDDAELAGLKDILVIHGKGTGALRKGIHEYLKRHKSVKNFIFADIDEGGSGATVVYLK</sequence>
<dbReference type="STRING" id="1123243.SAMN02745190_01068"/>
<dbReference type="CDD" id="cd06503">
    <property type="entry name" value="ATP-synt_Fo_b"/>
    <property type="match status" value="1"/>
</dbReference>
<feature type="coiled-coil region" evidence="8">
    <location>
        <begin position="227"/>
        <end position="255"/>
    </location>
</feature>
<dbReference type="GO" id="GO:0043023">
    <property type="term" value="F:ribosomal large subunit binding"/>
    <property type="evidence" value="ECO:0007669"/>
    <property type="project" value="UniProtKB-UniRule"/>
</dbReference>
<comment type="function">
    <text evidence="7">Endonuclease that is involved in the suppression of homologous recombination and thus may have a key role in the control of bacterial genetic diversity.</text>
</comment>
<dbReference type="PANTHER" id="PTHR48466">
    <property type="entry name" value="OS10G0509000 PROTEIN-RELATED"/>
    <property type="match status" value="1"/>
</dbReference>
<organism evidence="10 11">
    <name type="scientific">Schwartzia succinivorans DSM 10502</name>
    <dbReference type="NCBI Taxonomy" id="1123243"/>
    <lineage>
        <taxon>Bacteria</taxon>
        <taxon>Bacillati</taxon>
        <taxon>Bacillota</taxon>
        <taxon>Negativicutes</taxon>
        <taxon>Selenomonadales</taxon>
        <taxon>Selenomonadaceae</taxon>
        <taxon>Schwartzia</taxon>
    </lineage>
</organism>
<keyword evidence="7" id="KW-0255">Endonuclease</keyword>
<evidence type="ECO:0000256" key="3">
    <source>
        <dbReference type="ARBA" id="ARBA00022801"/>
    </source>
</evidence>
<dbReference type="GO" id="GO:0016887">
    <property type="term" value="F:ATP hydrolysis activity"/>
    <property type="evidence" value="ECO:0007669"/>
    <property type="project" value="InterPro"/>
</dbReference>
<dbReference type="Gene3D" id="3.30.1370.110">
    <property type="match status" value="1"/>
</dbReference>
<keyword evidence="4 7" id="KW-0067">ATP-binding</keyword>
<dbReference type="NCBIfam" id="TIGR01069">
    <property type="entry name" value="mutS2"/>
    <property type="match status" value="1"/>
</dbReference>
<dbReference type="InterPro" id="IPR036187">
    <property type="entry name" value="DNA_mismatch_repair_MutS_sf"/>
</dbReference>
<dbReference type="AlphaFoldDB" id="A0A1M4W279"/>
<dbReference type="InterPro" id="IPR002625">
    <property type="entry name" value="Smr_dom"/>
</dbReference>
<keyword evidence="6 7" id="KW-0238">DNA-binding</keyword>
<evidence type="ECO:0000256" key="8">
    <source>
        <dbReference type="SAM" id="Coils"/>
    </source>
</evidence>
<dbReference type="Pfam" id="PF01713">
    <property type="entry name" value="Smr"/>
    <property type="match status" value="1"/>
</dbReference>
<dbReference type="GO" id="GO:0005524">
    <property type="term" value="F:ATP binding"/>
    <property type="evidence" value="ECO:0007669"/>
    <property type="project" value="UniProtKB-UniRule"/>
</dbReference>
<dbReference type="EC" id="3.1.-.-" evidence="7"/>
<evidence type="ECO:0000256" key="5">
    <source>
        <dbReference type="ARBA" id="ARBA00022884"/>
    </source>
</evidence>
<dbReference type="GO" id="GO:0045910">
    <property type="term" value="P:negative regulation of DNA recombination"/>
    <property type="evidence" value="ECO:0007669"/>
    <property type="project" value="InterPro"/>
</dbReference>
<evidence type="ECO:0000313" key="11">
    <source>
        <dbReference type="Proteomes" id="UP000184404"/>
    </source>
</evidence>
<dbReference type="Gene3D" id="3.40.50.300">
    <property type="entry name" value="P-loop containing nucleotide triphosphate hydrolases"/>
    <property type="match status" value="1"/>
</dbReference>
<comment type="function">
    <text evidence="7">Acts as a ribosome collision sensor, splitting the ribosome into its 2 subunits. Detects stalled/collided 70S ribosomes which it binds and splits by an ATP-hydrolysis driven conformational change. Acts upstream of the ribosome quality control system (RQC), a ribosome-associated complex that mediates the extraction of incompletely synthesized nascent chains from stalled ribosomes and their subsequent degradation. Probably generates substrates for RQC.</text>
</comment>
<dbReference type="PROSITE" id="PS50828">
    <property type="entry name" value="SMR"/>
    <property type="match status" value="1"/>
</dbReference>
<dbReference type="SUPFAM" id="SSF52540">
    <property type="entry name" value="P-loop containing nucleoside triphosphate hydrolases"/>
    <property type="match status" value="1"/>
</dbReference>
<accession>A0A1M4W279</accession>
<dbReference type="InterPro" id="IPR027417">
    <property type="entry name" value="P-loop_NTPase"/>
</dbReference>
<dbReference type="PANTHER" id="PTHR48466:SF2">
    <property type="entry name" value="OS10G0509000 PROTEIN"/>
    <property type="match status" value="1"/>
</dbReference>
<feature type="domain" description="Smr" evidence="9">
    <location>
        <begin position="715"/>
        <end position="790"/>
    </location>
</feature>
<keyword evidence="3 7" id="KW-0378">Hydrolase</keyword>
<dbReference type="InterPro" id="IPR000432">
    <property type="entry name" value="DNA_mismatch_repair_MutS_C"/>
</dbReference>
<dbReference type="PIRSF" id="PIRSF005814">
    <property type="entry name" value="MutS_YshD"/>
    <property type="match status" value="1"/>
</dbReference>
<evidence type="ECO:0000259" key="9">
    <source>
        <dbReference type="PROSITE" id="PS50828"/>
    </source>
</evidence>
<comment type="similarity">
    <text evidence="7">Belongs to the DNA mismatch repair MutS family. MutS2 subfamily.</text>
</comment>
<dbReference type="CDD" id="cd03280">
    <property type="entry name" value="ABC_MutS2"/>
    <property type="match status" value="1"/>
</dbReference>
<feature type="binding site" evidence="7">
    <location>
        <begin position="332"/>
        <end position="339"/>
    </location>
    <ligand>
        <name>ATP</name>
        <dbReference type="ChEBI" id="CHEBI:30616"/>
    </ligand>
</feature>
<dbReference type="RefSeq" id="WP_072935161.1">
    <property type="nucleotide sequence ID" value="NZ_FQUG01000004.1"/>
</dbReference>
<dbReference type="GO" id="GO:0072344">
    <property type="term" value="P:rescue of stalled ribosome"/>
    <property type="evidence" value="ECO:0007669"/>
    <property type="project" value="UniProtKB-UniRule"/>
</dbReference>
<comment type="subunit">
    <text evidence="7">Homodimer. Binds to stalled ribosomes, contacting rRNA.</text>
</comment>
<dbReference type="GO" id="GO:0140664">
    <property type="term" value="F:ATP-dependent DNA damage sensor activity"/>
    <property type="evidence" value="ECO:0007669"/>
    <property type="project" value="InterPro"/>
</dbReference>
<keyword evidence="7" id="KW-0540">Nuclease</keyword>
<dbReference type="Pfam" id="PF20297">
    <property type="entry name" value="MSSS"/>
    <property type="match status" value="1"/>
</dbReference>
<keyword evidence="5 7" id="KW-0694">RNA-binding</keyword>